<evidence type="ECO:0000313" key="1">
    <source>
        <dbReference type="EMBL" id="SPD75775.1"/>
    </source>
</evidence>
<protein>
    <recommendedName>
        <fullName evidence="2">CopG family transcriptional regulator</fullName>
    </recommendedName>
</protein>
<sequence>MGSQRTIITISDKDKAWLETYSRLRKISMAEAIRRGIYYLKKKETEDTYQTLVNETKGIWQKGDGLEYQQRIRSEWESSDAQ</sequence>
<organism evidence="1">
    <name type="scientific">uncultured Desulfobacterium sp</name>
    <dbReference type="NCBI Taxonomy" id="201089"/>
    <lineage>
        <taxon>Bacteria</taxon>
        <taxon>Pseudomonadati</taxon>
        <taxon>Thermodesulfobacteriota</taxon>
        <taxon>Desulfobacteria</taxon>
        <taxon>Desulfobacterales</taxon>
        <taxon>Desulfobacteriaceae</taxon>
        <taxon>Desulfobacterium</taxon>
        <taxon>environmental samples</taxon>
    </lineage>
</organism>
<name>A0A445N249_9BACT</name>
<proteinExistence type="predicted"/>
<dbReference type="EMBL" id="OJIN01000217">
    <property type="protein sequence ID" value="SPD75775.1"/>
    <property type="molecule type" value="Genomic_DNA"/>
</dbReference>
<reference evidence="1" key="1">
    <citation type="submission" date="2018-01" db="EMBL/GenBank/DDBJ databases">
        <authorList>
            <person name="Regsiter A."/>
            <person name="William W."/>
        </authorList>
    </citation>
    <scope>NUCLEOTIDE SEQUENCE</scope>
    <source>
        <strain evidence="1">TRIP AH-1</strain>
    </source>
</reference>
<accession>A0A445N249</accession>
<dbReference type="AlphaFoldDB" id="A0A445N249"/>
<gene>
    <name evidence="1" type="ORF">PITCH_A720115</name>
</gene>
<evidence type="ECO:0008006" key="2">
    <source>
        <dbReference type="Google" id="ProtNLM"/>
    </source>
</evidence>